<gene>
    <name evidence="2" type="ORF">C7B43_08860</name>
</gene>
<name>A0A2T2X3P9_9FIRM</name>
<dbReference type="Proteomes" id="UP000242699">
    <property type="component" value="Unassembled WGS sequence"/>
</dbReference>
<feature type="domain" description="HTH cro/C1-type" evidence="1">
    <location>
        <begin position="6"/>
        <end position="45"/>
    </location>
</feature>
<dbReference type="InterPro" id="IPR010982">
    <property type="entry name" value="Lambda_DNA-bd_dom_sf"/>
</dbReference>
<dbReference type="PROSITE" id="PS50943">
    <property type="entry name" value="HTH_CROC1"/>
    <property type="match status" value="1"/>
</dbReference>
<sequence>MTGKEIKRIRLENHFSQKELGNKSFSAAYISRVERGRQKPSKKFLDHVSTMRGYQAQKCRDFDSNDHLVDVLLHLASSLVELNQLEVASAVAKHALQQASGSGNLRMTAGMLQISLVVNGERVVDIPQKIRNIMVTLDFSKSTLDDILRLVNP</sequence>
<evidence type="ECO:0000313" key="2">
    <source>
        <dbReference type="EMBL" id="PSR29107.1"/>
    </source>
</evidence>
<dbReference type="InterPro" id="IPR001387">
    <property type="entry name" value="Cro/C1-type_HTH"/>
</dbReference>
<dbReference type="Pfam" id="PF01381">
    <property type="entry name" value="HTH_3"/>
    <property type="match status" value="1"/>
</dbReference>
<evidence type="ECO:0000313" key="3">
    <source>
        <dbReference type="Proteomes" id="UP000242699"/>
    </source>
</evidence>
<protein>
    <recommendedName>
        <fullName evidence="1">HTH cro/C1-type domain-containing protein</fullName>
    </recommendedName>
</protein>
<dbReference type="GO" id="GO:0003677">
    <property type="term" value="F:DNA binding"/>
    <property type="evidence" value="ECO:0007669"/>
    <property type="project" value="InterPro"/>
</dbReference>
<accession>A0A2T2X3P9</accession>
<dbReference type="AlphaFoldDB" id="A0A2T2X3P9"/>
<dbReference type="SUPFAM" id="SSF47413">
    <property type="entry name" value="lambda repressor-like DNA-binding domains"/>
    <property type="match status" value="1"/>
</dbReference>
<organism evidence="2 3">
    <name type="scientific">Sulfobacillus benefaciens</name>
    <dbReference type="NCBI Taxonomy" id="453960"/>
    <lineage>
        <taxon>Bacteria</taxon>
        <taxon>Bacillati</taxon>
        <taxon>Bacillota</taxon>
        <taxon>Clostridia</taxon>
        <taxon>Eubacteriales</taxon>
        <taxon>Clostridiales Family XVII. Incertae Sedis</taxon>
        <taxon>Sulfobacillus</taxon>
    </lineage>
</organism>
<comment type="caution">
    <text evidence="2">The sequence shown here is derived from an EMBL/GenBank/DDBJ whole genome shotgun (WGS) entry which is preliminary data.</text>
</comment>
<evidence type="ECO:0000259" key="1">
    <source>
        <dbReference type="PROSITE" id="PS50943"/>
    </source>
</evidence>
<reference evidence="2 3" key="1">
    <citation type="journal article" date="2014" name="BMC Genomics">
        <title>Comparison of environmental and isolate Sulfobacillus genomes reveals diverse carbon, sulfur, nitrogen, and hydrogen metabolisms.</title>
        <authorList>
            <person name="Justice N.B."/>
            <person name="Norman A."/>
            <person name="Brown C.T."/>
            <person name="Singh A."/>
            <person name="Thomas B.C."/>
            <person name="Banfield J.F."/>
        </authorList>
    </citation>
    <scope>NUCLEOTIDE SEQUENCE [LARGE SCALE GENOMIC DNA]</scope>
    <source>
        <strain evidence="2">AMDSBA1</strain>
    </source>
</reference>
<dbReference type="EMBL" id="PXYT01000017">
    <property type="protein sequence ID" value="PSR29107.1"/>
    <property type="molecule type" value="Genomic_DNA"/>
</dbReference>
<dbReference type="CDD" id="cd00093">
    <property type="entry name" value="HTH_XRE"/>
    <property type="match status" value="1"/>
</dbReference>
<dbReference type="Gene3D" id="1.10.260.40">
    <property type="entry name" value="lambda repressor-like DNA-binding domains"/>
    <property type="match status" value="1"/>
</dbReference>
<proteinExistence type="predicted"/>